<dbReference type="GO" id="GO:0016020">
    <property type="term" value="C:membrane"/>
    <property type="evidence" value="ECO:0007669"/>
    <property type="project" value="InterPro"/>
</dbReference>
<evidence type="ECO:0000313" key="4">
    <source>
        <dbReference type="Proteomes" id="UP001195483"/>
    </source>
</evidence>
<sequence>MVFSTSKKFIESTHFVGWLKPIGDDHQGLWGHLHMDGTMVKVNSPGMYFIYVMIQHKSGTIKSSGSNNMTTATSGMPPVPLKVTLYKSKVMADGETHINPISQTYYSTDNRAQQNTFFARMVHLTSNDNLYLGISGYGFVHQESDSHYMGLCKI</sequence>
<evidence type="ECO:0000256" key="1">
    <source>
        <dbReference type="ARBA" id="ARBA00008670"/>
    </source>
</evidence>
<dbReference type="AlphaFoldDB" id="A0AAE0RNV3"/>
<reference evidence="3" key="2">
    <citation type="journal article" date="2021" name="Genome Biol. Evol.">
        <title>Developing a high-quality reference genome for a parasitic bivalve with doubly uniparental inheritance (Bivalvia: Unionida).</title>
        <authorList>
            <person name="Smith C.H."/>
        </authorList>
    </citation>
    <scope>NUCLEOTIDE SEQUENCE</scope>
    <source>
        <strain evidence="3">CHS0354</strain>
        <tissue evidence="3">Mantle</tissue>
    </source>
</reference>
<accession>A0AAE0RNV3</accession>
<dbReference type="Gene3D" id="2.60.120.40">
    <property type="match status" value="1"/>
</dbReference>
<evidence type="ECO:0000259" key="2">
    <source>
        <dbReference type="Pfam" id="PF00229"/>
    </source>
</evidence>
<evidence type="ECO:0000313" key="3">
    <source>
        <dbReference type="EMBL" id="KAK3576813.1"/>
    </source>
</evidence>
<reference evidence="3" key="1">
    <citation type="journal article" date="2021" name="Genome Biol. Evol.">
        <title>A High-Quality Reference Genome for a Parasitic Bivalve with Doubly Uniparental Inheritance (Bivalvia: Unionida).</title>
        <authorList>
            <person name="Smith C.H."/>
        </authorList>
    </citation>
    <scope>NUCLEOTIDE SEQUENCE</scope>
    <source>
        <strain evidence="3">CHS0354</strain>
    </source>
</reference>
<dbReference type="EMBL" id="JAEAOA010000213">
    <property type="protein sequence ID" value="KAK3576813.1"/>
    <property type="molecule type" value="Genomic_DNA"/>
</dbReference>
<name>A0AAE0RNV3_9BIVA</name>
<organism evidence="3 4">
    <name type="scientific">Potamilus streckersoni</name>
    <dbReference type="NCBI Taxonomy" id="2493646"/>
    <lineage>
        <taxon>Eukaryota</taxon>
        <taxon>Metazoa</taxon>
        <taxon>Spiralia</taxon>
        <taxon>Lophotrochozoa</taxon>
        <taxon>Mollusca</taxon>
        <taxon>Bivalvia</taxon>
        <taxon>Autobranchia</taxon>
        <taxon>Heteroconchia</taxon>
        <taxon>Palaeoheterodonta</taxon>
        <taxon>Unionida</taxon>
        <taxon>Unionoidea</taxon>
        <taxon>Unionidae</taxon>
        <taxon>Ambleminae</taxon>
        <taxon>Lampsilini</taxon>
        <taxon>Potamilus</taxon>
    </lineage>
</organism>
<comment type="similarity">
    <text evidence="1">Belongs to the tumor necrosis factor family.</text>
</comment>
<dbReference type="Proteomes" id="UP001195483">
    <property type="component" value="Unassembled WGS sequence"/>
</dbReference>
<dbReference type="SUPFAM" id="SSF49842">
    <property type="entry name" value="TNF-like"/>
    <property type="match status" value="1"/>
</dbReference>
<gene>
    <name evidence="3" type="ORF">CHS0354_002597</name>
</gene>
<dbReference type="InterPro" id="IPR008983">
    <property type="entry name" value="Tumour_necrosis_fac-like_dom"/>
</dbReference>
<dbReference type="GO" id="GO:0006955">
    <property type="term" value="P:immune response"/>
    <property type="evidence" value="ECO:0007669"/>
    <property type="project" value="InterPro"/>
</dbReference>
<protein>
    <recommendedName>
        <fullName evidence="2">THD domain-containing protein</fullName>
    </recommendedName>
</protein>
<proteinExistence type="inferred from homology"/>
<dbReference type="InterPro" id="IPR006052">
    <property type="entry name" value="TNF_dom"/>
</dbReference>
<feature type="domain" description="THD" evidence="2">
    <location>
        <begin position="35"/>
        <end position="153"/>
    </location>
</feature>
<dbReference type="GO" id="GO:0005164">
    <property type="term" value="F:tumor necrosis factor receptor binding"/>
    <property type="evidence" value="ECO:0007669"/>
    <property type="project" value="InterPro"/>
</dbReference>
<comment type="caution">
    <text evidence="3">The sequence shown here is derived from an EMBL/GenBank/DDBJ whole genome shotgun (WGS) entry which is preliminary data.</text>
</comment>
<keyword evidence="4" id="KW-1185">Reference proteome</keyword>
<reference evidence="3" key="3">
    <citation type="submission" date="2023-05" db="EMBL/GenBank/DDBJ databases">
        <authorList>
            <person name="Smith C.H."/>
        </authorList>
    </citation>
    <scope>NUCLEOTIDE SEQUENCE</scope>
    <source>
        <strain evidence="3">CHS0354</strain>
        <tissue evidence="3">Mantle</tissue>
    </source>
</reference>
<dbReference type="Pfam" id="PF00229">
    <property type="entry name" value="TNF"/>
    <property type="match status" value="1"/>
</dbReference>